<dbReference type="InterPro" id="IPR037518">
    <property type="entry name" value="MPN"/>
</dbReference>
<evidence type="ECO:0000256" key="4">
    <source>
        <dbReference type="ARBA" id="ARBA00022801"/>
    </source>
</evidence>
<comment type="similarity">
    <text evidence="1">Belongs to the UPF0758 family.</text>
</comment>
<evidence type="ECO:0000256" key="6">
    <source>
        <dbReference type="ARBA" id="ARBA00023049"/>
    </source>
</evidence>
<evidence type="ECO:0000313" key="8">
    <source>
        <dbReference type="EMBL" id="OME08872.1"/>
    </source>
</evidence>
<evidence type="ECO:0000259" key="7">
    <source>
        <dbReference type="PROSITE" id="PS50249"/>
    </source>
</evidence>
<keyword evidence="3" id="KW-0479">Metal-binding</keyword>
<dbReference type="AlphaFoldDB" id="A0AB36J5K1"/>
<keyword evidence="6" id="KW-0482">Metalloprotease</keyword>
<organism evidence="8 9">
    <name type="scientific">Paenibacillus odorifer</name>
    <dbReference type="NCBI Taxonomy" id="189426"/>
    <lineage>
        <taxon>Bacteria</taxon>
        <taxon>Bacillati</taxon>
        <taxon>Bacillota</taxon>
        <taxon>Bacilli</taxon>
        <taxon>Bacillales</taxon>
        <taxon>Paenibacillaceae</taxon>
        <taxon>Paenibacillus</taxon>
    </lineage>
</organism>
<sequence>MECIIEITRITQQIDKTNLPLIRVCSPIDAVEITNKYIVDEDREVLLIMVLDTKNQIIAIHRCHMGSLSASIAHPREIFKAAILNNAASIIIAHNHPSGIVTPSEEDIKLTQRIAECGEIMGIELLDHLIVGWQEGYYSFKSSGLL</sequence>
<reference evidence="8 9" key="1">
    <citation type="submission" date="2016-10" db="EMBL/GenBank/DDBJ databases">
        <title>Paenibacillus species isolates.</title>
        <authorList>
            <person name="Beno S.M."/>
        </authorList>
    </citation>
    <scope>NUCLEOTIDE SEQUENCE [LARGE SCALE GENOMIC DNA]</scope>
    <source>
        <strain evidence="8 9">FSL H7-0918</strain>
    </source>
</reference>
<evidence type="ECO:0000313" key="9">
    <source>
        <dbReference type="Proteomes" id="UP000187323"/>
    </source>
</evidence>
<dbReference type="NCBIfam" id="TIGR00608">
    <property type="entry name" value="radc"/>
    <property type="match status" value="1"/>
</dbReference>
<keyword evidence="4" id="KW-0378">Hydrolase</keyword>
<dbReference type="Proteomes" id="UP000187323">
    <property type="component" value="Unassembled WGS sequence"/>
</dbReference>
<keyword evidence="2" id="KW-0645">Protease</keyword>
<gene>
    <name evidence="8" type="ORF">BSK47_32170</name>
</gene>
<dbReference type="GO" id="GO:0046872">
    <property type="term" value="F:metal ion binding"/>
    <property type="evidence" value="ECO:0007669"/>
    <property type="project" value="UniProtKB-KW"/>
</dbReference>
<evidence type="ECO:0000256" key="1">
    <source>
        <dbReference type="ARBA" id="ARBA00010243"/>
    </source>
</evidence>
<keyword evidence="5" id="KW-0862">Zinc</keyword>
<dbReference type="PANTHER" id="PTHR30471:SF3">
    <property type="entry name" value="UPF0758 PROTEIN YEES-RELATED"/>
    <property type="match status" value="1"/>
</dbReference>
<dbReference type="PROSITE" id="PS50249">
    <property type="entry name" value="MPN"/>
    <property type="match status" value="1"/>
</dbReference>
<dbReference type="Pfam" id="PF04002">
    <property type="entry name" value="RadC"/>
    <property type="match status" value="1"/>
</dbReference>
<dbReference type="GO" id="GO:0008237">
    <property type="term" value="F:metallopeptidase activity"/>
    <property type="evidence" value="ECO:0007669"/>
    <property type="project" value="UniProtKB-KW"/>
</dbReference>
<dbReference type="InterPro" id="IPR001405">
    <property type="entry name" value="UPF0758"/>
</dbReference>
<proteinExistence type="inferred from homology"/>
<dbReference type="Gene3D" id="3.40.140.10">
    <property type="entry name" value="Cytidine Deaminase, domain 2"/>
    <property type="match status" value="1"/>
</dbReference>
<evidence type="ECO:0000256" key="3">
    <source>
        <dbReference type="ARBA" id="ARBA00022723"/>
    </source>
</evidence>
<feature type="domain" description="MPN" evidence="7">
    <location>
        <begin position="23"/>
        <end position="146"/>
    </location>
</feature>
<dbReference type="InterPro" id="IPR025657">
    <property type="entry name" value="RadC_JAB"/>
</dbReference>
<dbReference type="RefSeq" id="WP_076139107.1">
    <property type="nucleotide sequence ID" value="NZ_MKQM01000110.1"/>
</dbReference>
<dbReference type="EMBL" id="MPTO01000066">
    <property type="protein sequence ID" value="OME08872.1"/>
    <property type="molecule type" value="Genomic_DNA"/>
</dbReference>
<dbReference type="PROSITE" id="PS01302">
    <property type="entry name" value="UPF0758"/>
    <property type="match status" value="1"/>
</dbReference>
<evidence type="ECO:0000256" key="2">
    <source>
        <dbReference type="ARBA" id="ARBA00022670"/>
    </source>
</evidence>
<dbReference type="CDD" id="cd08071">
    <property type="entry name" value="MPN_DUF2466"/>
    <property type="match status" value="1"/>
</dbReference>
<dbReference type="SUPFAM" id="SSF102712">
    <property type="entry name" value="JAB1/MPN domain"/>
    <property type="match status" value="1"/>
</dbReference>
<comment type="caution">
    <text evidence="8">The sequence shown here is derived from an EMBL/GenBank/DDBJ whole genome shotgun (WGS) entry which is preliminary data.</text>
</comment>
<dbReference type="PANTHER" id="PTHR30471">
    <property type="entry name" value="DNA REPAIR PROTEIN RADC"/>
    <property type="match status" value="1"/>
</dbReference>
<dbReference type="GO" id="GO:0006508">
    <property type="term" value="P:proteolysis"/>
    <property type="evidence" value="ECO:0007669"/>
    <property type="project" value="UniProtKB-KW"/>
</dbReference>
<evidence type="ECO:0000256" key="5">
    <source>
        <dbReference type="ARBA" id="ARBA00022833"/>
    </source>
</evidence>
<accession>A0AB36J5K1</accession>
<dbReference type="InterPro" id="IPR020891">
    <property type="entry name" value="UPF0758_CS"/>
</dbReference>
<protein>
    <recommendedName>
        <fullName evidence="7">MPN domain-containing protein</fullName>
    </recommendedName>
</protein>
<name>A0AB36J5K1_9BACL</name>